<keyword evidence="2" id="KW-0560">Oxidoreductase</keyword>
<evidence type="ECO:0000313" key="2">
    <source>
        <dbReference type="EMBL" id="CAA9358621.1"/>
    </source>
</evidence>
<feature type="compositionally biased region" description="Basic and acidic residues" evidence="1">
    <location>
        <begin position="80"/>
        <end position="104"/>
    </location>
</feature>
<dbReference type="AlphaFoldDB" id="A0A6J4MGD2"/>
<accession>A0A6J4MGD2</accession>
<feature type="non-terminal residue" evidence="2">
    <location>
        <position position="1"/>
    </location>
</feature>
<dbReference type="EC" id="1.5.1.3" evidence="2"/>
<evidence type="ECO:0000256" key="1">
    <source>
        <dbReference type="SAM" id="MobiDB-lite"/>
    </source>
</evidence>
<proteinExistence type="predicted"/>
<name>A0A6J4MGD2_9ACTN</name>
<feature type="region of interest" description="Disordered" evidence="1">
    <location>
        <begin position="71"/>
        <end position="114"/>
    </location>
</feature>
<gene>
    <name evidence="2" type="ORF">AVDCRST_MAG72-2022</name>
</gene>
<reference evidence="2" key="1">
    <citation type="submission" date="2020-02" db="EMBL/GenBank/DDBJ databases">
        <authorList>
            <person name="Meier V. D."/>
        </authorList>
    </citation>
    <scope>NUCLEOTIDE SEQUENCE</scope>
    <source>
        <strain evidence="2">AVDCRST_MAG72</strain>
    </source>
</reference>
<feature type="non-terminal residue" evidence="2">
    <location>
        <position position="182"/>
    </location>
</feature>
<dbReference type="EMBL" id="CADCUJ010000087">
    <property type="protein sequence ID" value="CAA9358621.1"/>
    <property type="molecule type" value="Genomic_DNA"/>
</dbReference>
<sequence length="182" mass="20890">EFPVCARVHQPRRRHRRTDVDLRLRLRRSDGCSARRAHRPLSRHPARAHHLRDVRAGVVDADRAGRPRRAVLQRHHQVRRERDAHRSDLAELSGDRLLRRRQDPNPEGGGRRRHLCQRQRHVGARVAGRRAGRRVAPVRLPTDPRVWSATVRGGRCGQADVVVGRRVLRQRCAVPVLPTSGV</sequence>
<protein>
    <submittedName>
        <fullName evidence="2">Dihydrofolate reductase</fullName>
        <ecNumber evidence="2">1.5.1.3</ecNumber>
    </submittedName>
</protein>
<organism evidence="2">
    <name type="scientific">uncultured Nocardioidaceae bacterium</name>
    <dbReference type="NCBI Taxonomy" id="253824"/>
    <lineage>
        <taxon>Bacteria</taxon>
        <taxon>Bacillati</taxon>
        <taxon>Actinomycetota</taxon>
        <taxon>Actinomycetes</taxon>
        <taxon>Propionibacteriales</taxon>
        <taxon>Nocardioidaceae</taxon>
        <taxon>environmental samples</taxon>
    </lineage>
</organism>
<dbReference type="GO" id="GO:0004146">
    <property type="term" value="F:dihydrofolate reductase activity"/>
    <property type="evidence" value="ECO:0007669"/>
    <property type="project" value="UniProtKB-EC"/>
</dbReference>